<feature type="domain" description="Protein kinase" evidence="6">
    <location>
        <begin position="1"/>
        <end position="149"/>
    </location>
</feature>
<keyword evidence="2" id="KW-0808">Transferase</keyword>
<protein>
    <submittedName>
        <fullName evidence="7">Protein kinase</fullName>
    </submittedName>
</protein>
<keyword evidence="1" id="KW-0723">Serine/threonine-protein kinase</keyword>
<evidence type="ECO:0000256" key="4">
    <source>
        <dbReference type="ARBA" id="ARBA00022777"/>
    </source>
</evidence>
<evidence type="ECO:0000313" key="7">
    <source>
        <dbReference type="EMBL" id="KAJ7948562.1"/>
    </source>
</evidence>
<sequence>MNPKISDFGMARIFGGNELQANTNRIVGTYGYMSPEYALEGVFSIKSDVFSFGVLLLEILSGKKNIGFYQTGSLNLLGYAWYFWTSGRGMDLMDPVLEEDSSKHKVIRYVNVGLLCVQENAADRPTMSDILSMLGNDSTVLPYPKQPTFLSLRKMVNDGEAERITENCSMNNITASIMEAR</sequence>
<reference evidence="7" key="1">
    <citation type="journal article" date="2023" name="Science">
        <title>Elucidation of the pathway for biosynthesis of saponin adjuvants from the soapbark tree.</title>
        <authorList>
            <person name="Reed J."/>
            <person name="Orme A."/>
            <person name="El-Demerdash A."/>
            <person name="Owen C."/>
            <person name="Martin L.B.B."/>
            <person name="Misra R.C."/>
            <person name="Kikuchi S."/>
            <person name="Rejzek M."/>
            <person name="Martin A.C."/>
            <person name="Harkess A."/>
            <person name="Leebens-Mack J."/>
            <person name="Louveau T."/>
            <person name="Stephenson M.J."/>
            <person name="Osbourn A."/>
        </authorList>
    </citation>
    <scope>NUCLEOTIDE SEQUENCE</scope>
    <source>
        <strain evidence="7">S10</strain>
    </source>
</reference>
<dbReference type="PROSITE" id="PS50011">
    <property type="entry name" value="PROTEIN_KINASE_DOM"/>
    <property type="match status" value="1"/>
</dbReference>
<dbReference type="Pfam" id="PF11883">
    <property type="entry name" value="DUF3403"/>
    <property type="match status" value="1"/>
</dbReference>
<organism evidence="7 8">
    <name type="scientific">Quillaja saponaria</name>
    <name type="common">Soap bark tree</name>
    <dbReference type="NCBI Taxonomy" id="32244"/>
    <lineage>
        <taxon>Eukaryota</taxon>
        <taxon>Viridiplantae</taxon>
        <taxon>Streptophyta</taxon>
        <taxon>Embryophyta</taxon>
        <taxon>Tracheophyta</taxon>
        <taxon>Spermatophyta</taxon>
        <taxon>Magnoliopsida</taxon>
        <taxon>eudicotyledons</taxon>
        <taxon>Gunneridae</taxon>
        <taxon>Pentapetalae</taxon>
        <taxon>rosids</taxon>
        <taxon>fabids</taxon>
        <taxon>Fabales</taxon>
        <taxon>Quillajaceae</taxon>
        <taxon>Quillaja</taxon>
    </lineage>
</organism>
<dbReference type="KEGG" id="qsa:O6P43_029018"/>
<evidence type="ECO:0000256" key="3">
    <source>
        <dbReference type="ARBA" id="ARBA00022741"/>
    </source>
</evidence>
<keyword evidence="5" id="KW-0067">ATP-binding</keyword>
<dbReference type="InterPro" id="IPR000719">
    <property type="entry name" value="Prot_kinase_dom"/>
</dbReference>
<accession>A0AAD7KZ08</accession>
<dbReference type="GO" id="GO:0005524">
    <property type="term" value="F:ATP binding"/>
    <property type="evidence" value="ECO:0007669"/>
    <property type="project" value="UniProtKB-KW"/>
</dbReference>
<dbReference type="GO" id="GO:0004674">
    <property type="term" value="F:protein serine/threonine kinase activity"/>
    <property type="evidence" value="ECO:0007669"/>
    <property type="project" value="UniProtKB-KW"/>
</dbReference>
<evidence type="ECO:0000313" key="8">
    <source>
        <dbReference type="Proteomes" id="UP001163823"/>
    </source>
</evidence>
<dbReference type="InterPro" id="IPR021820">
    <property type="entry name" value="S-locus_recpt_kinase_C"/>
</dbReference>
<dbReference type="InterPro" id="IPR001245">
    <property type="entry name" value="Ser-Thr/Tyr_kinase_cat_dom"/>
</dbReference>
<evidence type="ECO:0000256" key="2">
    <source>
        <dbReference type="ARBA" id="ARBA00022679"/>
    </source>
</evidence>
<keyword evidence="3" id="KW-0547">Nucleotide-binding</keyword>
<proteinExistence type="predicted"/>
<name>A0AAD7KZ08_QUISA</name>
<dbReference type="InterPro" id="IPR011009">
    <property type="entry name" value="Kinase-like_dom_sf"/>
</dbReference>
<dbReference type="SUPFAM" id="SSF56112">
    <property type="entry name" value="Protein kinase-like (PK-like)"/>
    <property type="match status" value="1"/>
</dbReference>
<dbReference type="Proteomes" id="UP001163823">
    <property type="component" value="Chromosome 12"/>
</dbReference>
<keyword evidence="8" id="KW-1185">Reference proteome</keyword>
<keyword evidence="4 7" id="KW-0418">Kinase</keyword>
<dbReference type="GO" id="GO:0005886">
    <property type="term" value="C:plasma membrane"/>
    <property type="evidence" value="ECO:0007669"/>
    <property type="project" value="TreeGrafter"/>
</dbReference>
<dbReference type="PANTHER" id="PTHR27002">
    <property type="entry name" value="RECEPTOR-LIKE SERINE/THREONINE-PROTEIN KINASE SD1-8"/>
    <property type="match status" value="1"/>
</dbReference>
<evidence type="ECO:0000256" key="5">
    <source>
        <dbReference type="ARBA" id="ARBA00022840"/>
    </source>
</evidence>
<dbReference type="EMBL" id="JARAOO010000012">
    <property type="protein sequence ID" value="KAJ7948562.1"/>
    <property type="molecule type" value="Genomic_DNA"/>
</dbReference>
<comment type="caution">
    <text evidence="7">The sequence shown here is derived from an EMBL/GenBank/DDBJ whole genome shotgun (WGS) entry which is preliminary data.</text>
</comment>
<dbReference type="FunFam" id="1.10.510.10:FF:001270">
    <property type="entry name" value="Uncharacterized protein"/>
    <property type="match status" value="1"/>
</dbReference>
<dbReference type="AlphaFoldDB" id="A0AAD7KZ08"/>
<gene>
    <name evidence="7" type="ORF">O6P43_029018</name>
</gene>
<dbReference type="Gene3D" id="1.10.510.10">
    <property type="entry name" value="Transferase(Phosphotransferase) domain 1"/>
    <property type="match status" value="1"/>
</dbReference>
<evidence type="ECO:0000259" key="6">
    <source>
        <dbReference type="PROSITE" id="PS50011"/>
    </source>
</evidence>
<dbReference type="Pfam" id="PF07714">
    <property type="entry name" value="PK_Tyr_Ser-Thr"/>
    <property type="match status" value="1"/>
</dbReference>
<dbReference type="PANTHER" id="PTHR27002:SF1075">
    <property type="entry name" value="RECEPTOR-LIKE SERINE_THREONINE-PROTEIN KINASE"/>
    <property type="match status" value="1"/>
</dbReference>
<evidence type="ECO:0000256" key="1">
    <source>
        <dbReference type="ARBA" id="ARBA00022527"/>
    </source>
</evidence>